<reference evidence="1" key="1">
    <citation type="submission" date="2021-06" db="EMBL/GenBank/DDBJ databases">
        <authorList>
            <person name="Kallberg Y."/>
            <person name="Tangrot J."/>
            <person name="Rosling A."/>
        </authorList>
    </citation>
    <scope>NUCLEOTIDE SEQUENCE</scope>
    <source>
        <strain evidence="1">FL130A</strain>
    </source>
</reference>
<dbReference type="Proteomes" id="UP000789508">
    <property type="component" value="Unassembled WGS sequence"/>
</dbReference>
<evidence type="ECO:0000313" key="1">
    <source>
        <dbReference type="EMBL" id="CAG8574835.1"/>
    </source>
</evidence>
<proteinExistence type="predicted"/>
<comment type="caution">
    <text evidence="1">The sequence shown here is derived from an EMBL/GenBank/DDBJ whole genome shotgun (WGS) entry which is preliminary data.</text>
</comment>
<gene>
    <name evidence="1" type="ORF">ALEPTO_LOCUS6982</name>
</gene>
<accession>A0A9N9FZV9</accession>
<dbReference type="AlphaFoldDB" id="A0A9N9FZV9"/>
<name>A0A9N9FZV9_9GLOM</name>
<feature type="non-terminal residue" evidence="1">
    <location>
        <position position="188"/>
    </location>
</feature>
<keyword evidence="2" id="KW-1185">Reference proteome</keyword>
<organism evidence="1 2">
    <name type="scientific">Ambispora leptoticha</name>
    <dbReference type="NCBI Taxonomy" id="144679"/>
    <lineage>
        <taxon>Eukaryota</taxon>
        <taxon>Fungi</taxon>
        <taxon>Fungi incertae sedis</taxon>
        <taxon>Mucoromycota</taxon>
        <taxon>Glomeromycotina</taxon>
        <taxon>Glomeromycetes</taxon>
        <taxon>Archaeosporales</taxon>
        <taxon>Ambisporaceae</taxon>
        <taxon>Ambispora</taxon>
    </lineage>
</organism>
<dbReference type="EMBL" id="CAJVPS010002717">
    <property type="protein sequence ID" value="CAG8574835.1"/>
    <property type="molecule type" value="Genomic_DNA"/>
</dbReference>
<protein>
    <submittedName>
        <fullName evidence="1">2111_t:CDS:1</fullName>
    </submittedName>
</protein>
<sequence length="188" mass="21203">MSLLHVKTAEIVKRDAVGSHAASAKRGPPKNAHKEIIESRLSRIREYSQSPPKSNPDYPTVRNGFKPGLPLLKSPQCSHMISRGILDFNCVSPMNSSSMPFELKDNMSSTDPFLPSINFRDNFLPKIVNNIEEIRPSLPNISSFPDSYNPAPQFSLPNSFLTPRSLQEPRNDIEISHQNCYNERQGIW</sequence>
<evidence type="ECO:0000313" key="2">
    <source>
        <dbReference type="Proteomes" id="UP000789508"/>
    </source>
</evidence>